<comment type="function">
    <text evidence="1 12">The M ring may be actively involved in energy transduction.</text>
</comment>
<dbReference type="Gene3D" id="3.30.300.30">
    <property type="match status" value="1"/>
</dbReference>
<keyword evidence="18" id="KW-1185">Reference proteome</keyword>
<name>A0ABT1TKT9_9GAMM</name>
<protein>
    <recommendedName>
        <fullName evidence="5 12">Flagellar M-ring protein</fullName>
    </recommendedName>
</protein>
<comment type="subcellular location">
    <subcellularLocation>
        <location evidence="2 12">Bacterial flagellum basal body</location>
    </subcellularLocation>
    <subcellularLocation>
        <location evidence="3">Cell membrane</location>
        <topology evidence="3">Multi-pass membrane protein</topology>
    </subcellularLocation>
</comment>
<dbReference type="InterPro" id="IPR045851">
    <property type="entry name" value="AMP-bd_C_sf"/>
</dbReference>
<keyword evidence="7 14" id="KW-0812">Transmembrane</keyword>
<evidence type="ECO:0000313" key="17">
    <source>
        <dbReference type="EMBL" id="MCQ8106092.1"/>
    </source>
</evidence>
<evidence type="ECO:0000256" key="5">
    <source>
        <dbReference type="ARBA" id="ARBA00017949"/>
    </source>
</evidence>
<keyword evidence="8 14" id="KW-1133">Transmembrane helix</keyword>
<feature type="region of interest" description="Disordered" evidence="13">
    <location>
        <begin position="1"/>
        <end position="20"/>
    </location>
</feature>
<evidence type="ECO:0000256" key="4">
    <source>
        <dbReference type="ARBA" id="ARBA00007971"/>
    </source>
</evidence>
<evidence type="ECO:0000259" key="15">
    <source>
        <dbReference type="Pfam" id="PF01514"/>
    </source>
</evidence>
<evidence type="ECO:0000256" key="3">
    <source>
        <dbReference type="ARBA" id="ARBA00004651"/>
    </source>
</evidence>
<dbReference type="EMBL" id="JANIBJ010000047">
    <property type="protein sequence ID" value="MCQ8106092.1"/>
    <property type="molecule type" value="Genomic_DNA"/>
</dbReference>
<evidence type="ECO:0000256" key="6">
    <source>
        <dbReference type="ARBA" id="ARBA00022475"/>
    </source>
</evidence>
<evidence type="ECO:0000256" key="8">
    <source>
        <dbReference type="ARBA" id="ARBA00022989"/>
    </source>
</evidence>
<dbReference type="PRINTS" id="PR01009">
    <property type="entry name" value="FLGMRINGFLIF"/>
</dbReference>
<feature type="compositionally biased region" description="Polar residues" evidence="13">
    <location>
        <begin position="349"/>
        <end position="358"/>
    </location>
</feature>
<dbReference type="InterPro" id="IPR006182">
    <property type="entry name" value="FliF_N_dom"/>
</dbReference>
<proteinExistence type="inferred from homology"/>
<feature type="transmembrane region" description="Helical" evidence="14">
    <location>
        <begin position="454"/>
        <end position="476"/>
    </location>
</feature>
<gene>
    <name evidence="17" type="primary">fliF</name>
    <name evidence="17" type="ORF">NP590_18435</name>
</gene>
<evidence type="ECO:0000256" key="1">
    <source>
        <dbReference type="ARBA" id="ARBA00003820"/>
    </source>
</evidence>
<organism evidence="17 18">
    <name type="scientific">Methylomonas subterranea</name>
    <dbReference type="NCBI Taxonomy" id="2952225"/>
    <lineage>
        <taxon>Bacteria</taxon>
        <taxon>Pseudomonadati</taxon>
        <taxon>Pseudomonadota</taxon>
        <taxon>Gammaproteobacteria</taxon>
        <taxon>Methylococcales</taxon>
        <taxon>Methylococcaceae</taxon>
        <taxon>Methylomonas</taxon>
    </lineage>
</organism>
<dbReference type="InterPro" id="IPR000067">
    <property type="entry name" value="FlgMring_FliF"/>
</dbReference>
<dbReference type="RefSeq" id="WP_256604151.1">
    <property type="nucleotide sequence ID" value="NZ_JANIBJ010000047.1"/>
</dbReference>
<dbReference type="InterPro" id="IPR043427">
    <property type="entry name" value="YscJ/FliF"/>
</dbReference>
<evidence type="ECO:0000256" key="2">
    <source>
        <dbReference type="ARBA" id="ARBA00004117"/>
    </source>
</evidence>
<keyword evidence="10 12" id="KW-0975">Bacterial flagellum</keyword>
<keyword evidence="17" id="KW-0966">Cell projection</keyword>
<evidence type="ECO:0000256" key="14">
    <source>
        <dbReference type="SAM" id="Phobius"/>
    </source>
</evidence>
<keyword evidence="9 14" id="KW-0472">Membrane</keyword>
<feature type="domain" description="Flagellar M-ring N-terminal" evidence="15">
    <location>
        <begin position="61"/>
        <end position="236"/>
    </location>
</feature>
<dbReference type="PIRSF" id="PIRSF004862">
    <property type="entry name" value="FliF"/>
    <property type="match status" value="1"/>
</dbReference>
<keyword evidence="17" id="KW-0282">Flagellum</keyword>
<reference evidence="17 18" key="1">
    <citation type="submission" date="2022-07" db="EMBL/GenBank/DDBJ databases">
        <title>Methylomonas rivi sp. nov., Methylomonas rosea sp. nov., Methylomonas aureus sp. nov. and Methylomonas subterranea sp. nov., four novel methanotrophs isolated from a freshwater creek and the deep terrestrial subsurface.</title>
        <authorList>
            <person name="Abin C."/>
            <person name="Sankaranarayanan K."/>
            <person name="Garner C."/>
            <person name="Sindelar R."/>
            <person name="Kotary K."/>
            <person name="Garner R."/>
            <person name="Barclay S."/>
            <person name="Lawson P."/>
            <person name="Krumholz L."/>
        </authorList>
    </citation>
    <scope>NUCLEOTIDE SEQUENCE [LARGE SCALE GENOMIC DNA]</scope>
    <source>
        <strain evidence="17 18">SURF-2</strain>
    </source>
</reference>
<dbReference type="Pfam" id="PF08345">
    <property type="entry name" value="YscJ_FliF_C"/>
    <property type="match status" value="1"/>
</dbReference>
<dbReference type="InterPro" id="IPR013556">
    <property type="entry name" value="Flag_M-ring_C"/>
</dbReference>
<accession>A0ABT1TKT9</accession>
<dbReference type="NCBIfam" id="TIGR00206">
    <property type="entry name" value="fliF"/>
    <property type="match status" value="1"/>
</dbReference>
<dbReference type="Proteomes" id="UP001524499">
    <property type="component" value="Unassembled WGS sequence"/>
</dbReference>
<keyword evidence="17" id="KW-0969">Cilium</keyword>
<evidence type="ECO:0000256" key="7">
    <source>
        <dbReference type="ARBA" id="ARBA00022692"/>
    </source>
</evidence>
<feature type="region of interest" description="Disordered" evidence="13">
    <location>
        <begin position="308"/>
        <end position="358"/>
    </location>
</feature>
<evidence type="ECO:0000313" key="18">
    <source>
        <dbReference type="Proteomes" id="UP001524499"/>
    </source>
</evidence>
<evidence type="ECO:0000256" key="13">
    <source>
        <dbReference type="SAM" id="MobiDB-lite"/>
    </source>
</evidence>
<dbReference type="PANTHER" id="PTHR30046:SF0">
    <property type="entry name" value="FLAGELLAR M-RING PROTEIN"/>
    <property type="match status" value="1"/>
</dbReference>
<evidence type="ECO:0000256" key="10">
    <source>
        <dbReference type="ARBA" id="ARBA00023143"/>
    </source>
</evidence>
<sequence>MSEANNNYPLEAQPQGVRSEDGNIHPALKGLMKLSPGRQIGMMLALALSVAMGLAVVMWAREPSYDLLFSGVAEKDAAEIVEALDKMGVAYKVEPGTGAVMVPAGNARELKLKLAAQGLPRSTSLGYEMLDKDSGFGTSKNVETMRFQRALEGEIALTIQSIQNVKSAKVLLALPVQSVFVRERKKPSASVVVELYQGRVLDKEQVESIVHLVASSVPLMEAGQVTVVDQKGRLLNSKDTPEDISLTSKQFEYKKNIEEHLRGRIENILAPLVGNDGMRAQISADVDFTVTEKTQEMFNPDLPALRSEQTQEDVNNQSKVQGVPGALSNQPPPTGVAPEVASGQEKTETGSGASSKSATRNYELDKTITHTRLATGALRRLSVAVVVDDKRVMIDGNFTQQAYSQEDLNQLRDLVKQAVGYDGGRGDQVTVTNVAFRAPEALEDISEPFWEKPWFMDVMKMLIAAAVLLLLIFKVLRPVFATLIGKDEKEEQLRLLEEARLAAEEMGGVVRFDENGKPVAVRVNEETGEVLGISGGAEDLLLLEAPQSYEKRLEYVQKLIDEDPKLVAQVIKIWLKEDG</sequence>
<keyword evidence="6" id="KW-1003">Cell membrane</keyword>
<dbReference type="PANTHER" id="PTHR30046">
    <property type="entry name" value="FLAGELLAR M-RING PROTEIN"/>
    <property type="match status" value="1"/>
</dbReference>
<comment type="similarity">
    <text evidence="4 12">Belongs to the FliF family.</text>
</comment>
<feature type="domain" description="Flagellar M-ring C-terminal" evidence="16">
    <location>
        <begin position="269"/>
        <end position="436"/>
    </location>
</feature>
<evidence type="ECO:0000256" key="9">
    <source>
        <dbReference type="ARBA" id="ARBA00023136"/>
    </source>
</evidence>
<dbReference type="Pfam" id="PF01514">
    <property type="entry name" value="YscJ_FliF"/>
    <property type="match status" value="1"/>
</dbReference>
<comment type="subunit">
    <text evidence="11">The basal body constitutes a major portion of the flagellar organelle and consists of four rings (L,P,S, and M) mounted on a central rod. The M ring is integral to the inner membrane of the cell and may be connected to the flagellar rod via the S ring. The S (supramembrane ring) lies just distal to the M ring. The L and P rings lie in the outer membrane and the periplasmic space, respectively.</text>
</comment>
<feature type="transmembrane region" description="Helical" evidence="14">
    <location>
        <begin position="40"/>
        <end position="60"/>
    </location>
</feature>
<evidence type="ECO:0000259" key="16">
    <source>
        <dbReference type="Pfam" id="PF08345"/>
    </source>
</evidence>
<evidence type="ECO:0000256" key="12">
    <source>
        <dbReference type="PIRNR" id="PIRNR004862"/>
    </source>
</evidence>
<comment type="caution">
    <text evidence="17">The sequence shown here is derived from an EMBL/GenBank/DDBJ whole genome shotgun (WGS) entry which is preliminary data.</text>
</comment>
<evidence type="ECO:0000256" key="11">
    <source>
        <dbReference type="ARBA" id="ARBA00025936"/>
    </source>
</evidence>